<accession>A0A8H3TW24</accession>
<keyword evidence="4" id="KW-0967">Endosome</keyword>
<organism evidence="10 11">
    <name type="scientific">Naganishia liquefaciens</name>
    <dbReference type="NCBI Taxonomy" id="104408"/>
    <lineage>
        <taxon>Eukaryota</taxon>
        <taxon>Fungi</taxon>
        <taxon>Dikarya</taxon>
        <taxon>Basidiomycota</taxon>
        <taxon>Agaricomycotina</taxon>
        <taxon>Tremellomycetes</taxon>
        <taxon>Filobasidiales</taxon>
        <taxon>Filobasidiaceae</taxon>
        <taxon>Naganishia</taxon>
    </lineage>
</organism>
<comment type="subcellular location">
    <subcellularLocation>
        <location evidence="2">Endosome membrane</location>
        <topology evidence="2">Peripheral membrane protein</topology>
    </subcellularLocation>
    <subcellularLocation>
        <location evidence="1">Golgi apparatus</location>
        <location evidence="1">trans-Golgi network membrane</location>
        <topology evidence="1">Peripheral membrane protein</topology>
    </subcellularLocation>
</comment>
<feature type="region of interest" description="Disordered" evidence="7">
    <location>
        <begin position="30"/>
        <end position="52"/>
    </location>
</feature>
<dbReference type="InterPro" id="IPR038260">
    <property type="entry name" value="Vps53_C_sf"/>
</dbReference>
<reference evidence="10" key="1">
    <citation type="submission" date="2020-07" db="EMBL/GenBank/DDBJ databases">
        <title>Draft Genome Sequence of a Deep-Sea Yeast, Naganishia (Cryptococcus) liquefaciens strain N6.</title>
        <authorList>
            <person name="Han Y.W."/>
            <person name="Kajitani R."/>
            <person name="Morimoto H."/>
            <person name="Parhat M."/>
            <person name="Tsubouchi H."/>
            <person name="Bakenova O."/>
            <person name="Ogata M."/>
            <person name="Argunhan B."/>
            <person name="Aoki R."/>
            <person name="Kajiwara S."/>
            <person name="Itoh T."/>
            <person name="Iwasaki H."/>
        </authorList>
    </citation>
    <scope>NUCLEOTIDE SEQUENCE</scope>
    <source>
        <strain evidence="10">N6</strain>
    </source>
</reference>
<evidence type="ECO:0000313" key="11">
    <source>
        <dbReference type="Proteomes" id="UP000620104"/>
    </source>
</evidence>
<gene>
    <name evidence="10" type="ORF">NliqN6_4682</name>
</gene>
<evidence type="ECO:0000259" key="8">
    <source>
        <dbReference type="Pfam" id="PF04100"/>
    </source>
</evidence>
<comment type="caution">
    <text evidence="10">The sequence shown here is derived from an EMBL/GenBank/DDBJ whole genome shotgun (WGS) entry which is preliminary data.</text>
</comment>
<evidence type="ECO:0000256" key="2">
    <source>
        <dbReference type="ARBA" id="ARBA00004481"/>
    </source>
</evidence>
<feature type="domain" description="Vps53 N-terminal" evidence="8">
    <location>
        <begin position="73"/>
        <end position="426"/>
    </location>
</feature>
<dbReference type="Pfam" id="PF04100">
    <property type="entry name" value="Vps53_N"/>
    <property type="match status" value="1"/>
</dbReference>
<feature type="compositionally biased region" description="Basic and acidic residues" evidence="7">
    <location>
        <begin position="30"/>
        <end position="41"/>
    </location>
</feature>
<evidence type="ECO:0000256" key="6">
    <source>
        <dbReference type="ARBA" id="ARBA00023136"/>
    </source>
</evidence>
<evidence type="ECO:0000256" key="5">
    <source>
        <dbReference type="ARBA" id="ARBA00023034"/>
    </source>
</evidence>
<evidence type="ECO:0008006" key="12">
    <source>
        <dbReference type="Google" id="ProtNLM"/>
    </source>
</evidence>
<evidence type="ECO:0000256" key="7">
    <source>
        <dbReference type="SAM" id="MobiDB-lite"/>
    </source>
</evidence>
<dbReference type="AlphaFoldDB" id="A0A8H3TW24"/>
<evidence type="ECO:0000256" key="1">
    <source>
        <dbReference type="ARBA" id="ARBA00004150"/>
    </source>
</evidence>
<keyword evidence="6" id="KW-0472">Membrane</keyword>
<dbReference type="PANTHER" id="PTHR12820:SF0">
    <property type="entry name" value="VACUOLAR PROTEIN SORTING-ASSOCIATED PROTEIN 53 HOMOLOG"/>
    <property type="match status" value="1"/>
</dbReference>
<proteinExistence type="inferred from homology"/>
<feature type="domain" description="Vps53 C-terminal" evidence="9">
    <location>
        <begin position="662"/>
        <end position="743"/>
    </location>
</feature>
<dbReference type="EMBL" id="BLZA01000030">
    <property type="protein sequence ID" value="GHJ88280.1"/>
    <property type="molecule type" value="Genomic_DNA"/>
</dbReference>
<evidence type="ECO:0000256" key="3">
    <source>
        <dbReference type="ARBA" id="ARBA00008628"/>
    </source>
</evidence>
<dbReference type="OrthoDB" id="10261632at2759"/>
<dbReference type="Proteomes" id="UP000620104">
    <property type="component" value="Unassembled WGS sequence"/>
</dbReference>
<dbReference type="GO" id="GO:0005829">
    <property type="term" value="C:cytosol"/>
    <property type="evidence" value="ECO:0007669"/>
    <property type="project" value="GOC"/>
</dbReference>
<evidence type="ECO:0000313" key="10">
    <source>
        <dbReference type="EMBL" id="GHJ88280.1"/>
    </source>
</evidence>
<name>A0A8H3TW24_9TREE</name>
<protein>
    <recommendedName>
        <fullName evidence="12">Vps53 N-terminal domain-containing protein</fullName>
    </recommendedName>
</protein>
<evidence type="ECO:0000259" key="9">
    <source>
        <dbReference type="Pfam" id="PF16854"/>
    </source>
</evidence>
<sequence length="827" mass="93168">MRTQEQPILPLTAFRRAQIHQILTEYGDKEVRASSRSRQYESDNTADGGPRDLRLHTLPMINGGQDDRSDVIQTMEKLRRLIPDRESLSSISQHQAALNEEIVTIKSEILALKQELLRDQDPERMQLVQSLIGQLIQQINIIREKAAEAEAIVKNITSDIQRLDIAKRNLTGAITAVKRWNMMLQASQQLKQLLPSRQYEQTANSLSAVLHLSVPLRPLAANPSAAQVFQDIQEAQMQIKEKVSQELDGFFIPNPNHPPNLNFIKEACLVVDVLGDDYRNHIIDKYIATELRDYRRIFSAGEAAQIDNFARRYAWFRRLLKTYDEEHAAIFPPAWNLGKCLITKFAESTRSDLVSALEREKPNVNVLLETWQSTTEWESQMARRYNQPIDQVLGISNATISSALSSHFHIFTEAQDAALSGMLSAYRGSKSRPSLEGVSVMDSGESPVAILPSSTELFYFYAQTLEQCGRYTTGKGMKDLADVFRKWLRIYSDDVLIASMKRPESRRSFDGRPNVQEIRNACLTLNTADYCLQTSLQLEERLKETIDEAYKDQVSFEQEQEQFVGVISACLLVLQKELEGACEPAFAAILKTPWINLENVSGRSAYVVDLVGSIKQVAELVKERLEQKKYMRSFADRAAGAILHRFTAAVIKSRPLKKIGAEQILLDVQAVKACLLELVDSSSEKSYAIYSKLVLKSTGQLETLLKVVLAPDDPPEGFVQNYCLLIGDKSFSNFQKVLDLKGTPRGNQQKLLDIFLSVTATQDDLQDTSFLTQLDMEPEHKTGQAERSLLAPGLGLKTGVTTPQRTETPTPFTDFKRLVSFAMRGET</sequence>
<keyword evidence="5" id="KW-0333">Golgi apparatus</keyword>
<evidence type="ECO:0000256" key="4">
    <source>
        <dbReference type="ARBA" id="ARBA00022753"/>
    </source>
</evidence>
<keyword evidence="11" id="KW-1185">Reference proteome</keyword>
<dbReference type="InterPro" id="IPR007234">
    <property type="entry name" value="Vps53_N"/>
</dbReference>
<dbReference type="InterPro" id="IPR039766">
    <property type="entry name" value="Vps53"/>
</dbReference>
<dbReference type="Gene3D" id="1.10.357.110">
    <property type="entry name" value="Vacuolar protein sorting-associated protein 53, C-terminus"/>
    <property type="match status" value="1"/>
</dbReference>
<dbReference type="GO" id="GO:0000938">
    <property type="term" value="C:GARP complex"/>
    <property type="evidence" value="ECO:0007669"/>
    <property type="project" value="InterPro"/>
</dbReference>
<dbReference type="GO" id="GO:0042147">
    <property type="term" value="P:retrograde transport, endosome to Golgi"/>
    <property type="evidence" value="ECO:0007669"/>
    <property type="project" value="InterPro"/>
</dbReference>
<dbReference type="PANTHER" id="PTHR12820">
    <property type="entry name" value="VACUOLAR SORTING PROTEIN 53"/>
    <property type="match status" value="1"/>
</dbReference>
<dbReference type="GO" id="GO:0010008">
    <property type="term" value="C:endosome membrane"/>
    <property type="evidence" value="ECO:0007669"/>
    <property type="project" value="UniProtKB-SubCell"/>
</dbReference>
<dbReference type="Pfam" id="PF16854">
    <property type="entry name" value="VPS53_C"/>
    <property type="match status" value="1"/>
</dbReference>
<dbReference type="InterPro" id="IPR031745">
    <property type="entry name" value="Vps53_C"/>
</dbReference>
<comment type="similarity">
    <text evidence="3">Belongs to the VPS53 family.</text>
</comment>